<dbReference type="EMBL" id="CAAALY010260597">
    <property type="protein sequence ID" value="VEL39246.1"/>
    <property type="molecule type" value="Genomic_DNA"/>
</dbReference>
<evidence type="ECO:0000256" key="1">
    <source>
        <dbReference type="SAM" id="MobiDB-lite"/>
    </source>
</evidence>
<feature type="region of interest" description="Disordered" evidence="1">
    <location>
        <begin position="1"/>
        <end position="105"/>
    </location>
</feature>
<feature type="compositionally biased region" description="Basic and acidic residues" evidence="1">
    <location>
        <begin position="1"/>
        <end position="15"/>
    </location>
</feature>
<comment type="caution">
    <text evidence="2">The sequence shown here is derived from an EMBL/GenBank/DDBJ whole genome shotgun (WGS) entry which is preliminary data.</text>
</comment>
<reference evidence="2" key="1">
    <citation type="submission" date="2018-11" db="EMBL/GenBank/DDBJ databases">
        <authorList>
            <consortium name="Pathogen Informatics"/>
        </authorList>
    </citation>
    <scope>NUCLEOTIDE SEQUENCE</scope>
</reference>
<gene>
    <name evidence="2" type="ORF">PXEA_LOCUS32686</name>
</gene>
<dbReference type="Proteomes" id="UP000784294">
    <property type="component" value="Unassembled WGS sequence"/>
</dbReference>
<evidence type="ECO:0000313" key="2">
    <source>
        <dbReference type="EMBL" id="VEL39246.1"/>
    </source>
</evidence>
<organism evidence="2 3">
    <name type="scientific">Protopolystoma xenopodis</name>
    <dbReference type="NCBI Taxonomy" id="117903"/>
    <lineage>
        <taxon>Eukaryota</taxon>
        <taxon>Metazoa</taxon>
        <taxon>Spiralia</taxon>
        <taxon>Lophotrochozoa</taxon>
        <taxon>Platyhelminthes</taxon>
        <taxon>Monogenea</taxon>
        <taxon>Polyopisthocotylea</taxon>
        <taxon>Polystomatidea</taxon>
        <taxon>Polystomatidae</taxon>
        <taxon>Protopolystoma</taxon>
    </lineage>
</organism>
<sequence>MLPRSVDVRQMRDESLAPFNRNRRRLPRKQRQHECSSKANRQRVKRNRPSSSGGTELRISSPNTFTQNGISLINPMFPLSSIDDSKTSHSPSQSTPEGGDIEENRAPLSLSPIWSLGGPGEILFLNNLEWENVMVSGDDDKGMGMRLHELMRK</sequence>
<feature type="compositionally biased region" description="Polar residues" evidence="1">
    <location>
        <begin position="49"/>
        <end position="71"/>
    </location>
</feature>
<dbReference type="AlphaFoldDB" id="A0A448XL50"/>
<accession>A0A448XL50</accession>
<protein>
    <submittedName>
        <fullName evidence="2">Uncharacterized protein</fullName>
    </submittedName>
</protein>
<proteinExistence type="predicted"/>
<feature type="compositionally biased region" description="Basic residues" evidence="1">
    <location>
        <begin position="21"/>
        <end position="31"/>
    </location>
</feature>
<name>A0A448XL50_9PLAT</name>
<keyword evidence="3" id="KW-1185">Reference proteome</keyword>
<evidence type="ECO:0000313" key="3">
    <source>
        <dbReference type="Proteomes" id="UP000784294"/>
    </source>
</evidence>